<dbReference type="EMBL" id="BK032577">
    <property type="protein sequence ID" value="DAF49135.1"/>
    <property type="molecule type" value="Genomic_DNA"/>
</dbReference>
<accession>A0A8S5SEQ5</accession>
<organism evidence="2">
    <name type="scientific">Siphoviridae sp. ctnpt50</name>
    <dbReference type="NCBI Taxonomy" id="2827941"/>
    <lineage>
        <taxon>Viruses</taxon>
        <taxon>Duplodnaviria</taxon>
        <taxon>Heunggongvirae</taxon>
        <taxon>Uroviricota</taxon>
        <taxon>Caudoviricetes</taxon>
    </lineage>
</organism>
<reference evidence="2" key="1">
    <citation type="journal article" date="2021" name="Proc. Natl. Acad. Sci. U.S.A.">
        <title>A Catalog of Tens of Thousands of Viruses from Human Metagenomes Reveals Hidden Associations with Chronic Diseases.</title>
        <authorList>
            <person name="Tisza M.J."/>
            <person name="Buck C.B."/>
        </authorList>
    </citation>
    <scope>NUCLEOTIDE SEQUENCE</scope>
    <source>
        <strain evidence="2">Ctnpt50</strain>
    </source>
</reference>
<sequence length="220" mass="25821">MGKRNNFKPSDVFMKAYTCTLEKAVNSKYGKSDFRCYSEYPSKFSLNCEDCSFNCSSDDCTNPYFEDGAGFDRTFEQRKDWFYKITGKKDDRPKEMFMEKNEKTKEPAEHTEQETKIDEDNKEPEAKAKSKYEVEYTTLDSDEPKKEYVQKVVDLLSLIKEWNKEAIKWNLIANGNTSKIPFDFKDIHIKVYNPEEGVVIFQDECTLKSKGLKLAWIRDN</sequence>
<evidence type="ECO:0000313" key="2">
    <source>
        <dbReference type="EMBL" id="DAF49135.1"/>
    </source>
</evidence>
<feature type="region of interest" description="Disordered" evidence="1">
    <location>
        <begin position="94"/>
        <end position="129"/>
    </location>
</feature>
<protein>
    <submittedName>
        <fullName evidence="2">Uncharacterized protein</fullName>
    </submittedName>
</protein>
<name>A0A8S5SEQ5_9CAUD</name>
<evidence type="ECO:0000256" key="1">
    <source>
        <dbReference type="SAM" id="MobiDB-lite"/>
    </source>
</evidence>
<proteinExistence type="predicted"/>